<dbReference type="EMBL" id="CAJOBH010224086">
    <property type="protein sequence ID" value="CAF5041705.1"/>
    <property type="molecule type" value="Genomic_DNA"/>
</dbReference>
<comment type="caution">
    <text evidence="1">The sequence shown here is derived from an EMBL/GenBank/DDBJ whole genome shotgun (WGS) entry which is preliminary data.</text>
</comment>
<sequence>QQVEHTETSMGNAPREHGNVEYFILVYLNSTKPDDSIIKPLRGLVNFLKTFDDIDDCIAFINSISNEKVIFILSDVFSNSILPRIEDLQQIFTIYILNENDQNKQNLLNKNSKIQGFYTNISDVYKQISIDINQITRDLIAYMSISSNSSTPDPMFIYSQLISEIILDSDETEYAMKELVNFARQE</sequence>
<proteinExistence type="predicted"/>
<reference evidence="1" key="1">
    <citation type="submission" date="2021-02" db="EMBL/GenBank/DDBJ databases">
        <authorList>
            <person name="Nowell W R."/>
        </authorList>
    </citation>
    <scope>NUCLEOTIDE SEQUENCE</scope>
</reference>
<evidence type="ECO:0000313" key="2">
    <source>
        <dbReference type="Proteomes" id="UP000681967"/>
    </source>
</evidence>
<evidence type="ECO:0000313" key="1">
    <source>
        <dbReference type="EMBL" id="CAF5041705.1"/>
    </source>
</evidence>
<dbReference type="AlphaFoldDB" id="A0A8S3DUR5"/>
<gene>
    <name evidence="1" type="ORF">BYL167_LOCUS57010</name>
</gene>
<organism evidence="1 2">
    <name type="scientific">Rotaria magnacalcarata</name>
    <dbReference type="NCBI Taxonomy" id="392030"/>
    <lineage>
        <taxon>Eukaryota</taxon>
        <taxon>Metazoa</taxon>
        <taxon>Spiralia</taxon>
        <taxon>Gnathifera</taxon>
        <taxon>Rotifera</taxon>
        <taxon>Eurotatoria</taxon>
        <taxon>Bdelloidea</taxon>
        <taxon>Philodinida</taxon>
        <taxon>Philodinidae</taxon>
        <taxon>Rotaria</taxon>
    </lineage>
</organism>
<feature type="non-terminal residue" evidence="1">
    <location>
        <position position="1"/>
    </location>
</feature>
<accession>A0A8S3DUR5</accession>
<dbReference type="Proteomes" id="UP000681967">
    <property type="component" value="Unassembled WGS sequence"/>
</dbReference>
<feature type="non-terminal residue" evidence="1">
    <location>
        <position position="186"/>
    </location>
</feature>
<name>A0A8S3DUR5_9BILA</name>
<protein>
    <submittedName>
        <fullName evidence="1">Uncharacterized protein</fullName>
    </submittedName>
</protein>